<keyword evidence="2" id="KW-1185">Reference proteome</keyword>
<accession>A0A6G1IDA1</accession>
<gene>
    <name evidence="1" type="ORF">K458DRAFT_322868</name>
</gene>
<dbReference type="Proteomes" id="UP000799291">
    <property type="component" value="Unassembled WGS sequence"/>
</dbReference>
<dbReference type="AlphaFoldDB" id="A0A6G1IDA1"/>
<sequence>MPPATTSEETPSTGEILATSSWLTPIPKFWHLLPHAKTLIRHYGPHTIFADTTVLVRANTPRSTKLEKLPSAKLLARSFAAAQDAHGSAQPDGPAKEDLELFTLLWRTTIEVVDQILEDGIADGEAFGWGVYGLSFGYIPSFPSPPSADNSTSFDALRQRLHTTLLTLPNVNNPQRERERSSISPAERVGRLVKARNEVHLCGTLLVQRFREEEWASVRWGHLIAVVERWLGNLELGVG</sequence>
<evidence type="ECO:0000313" key="2">
    <source>
        <dbReference type="Proteomes" id="UP000799291"/>
    </source>
</evidence>
<reference evidence="1" key="1">
    <citation type="journal article" date="2020" name="Stud. Mycol.">
        <title>101 Dothideomycetes genomes: a test case for predicting lifestyles and emergence of pathogens.</title>
        <authorList>
            <person name="Haridas S."/>
            <person name="Albert R."/>
            <person name="Binder M."/>
            <person name="Bloem J."/>
            <person name="Labutti K."/>
            <person name="Salamov A."/>
            <person name="Andreopoulos B."/>
            <person name="Baker S."/>
            <person name="Barry K."/>
            <person name="Bills G."/>
            <person name="Bluhm B."/>
            <person name="Cannon C."/>
            <person name="Castanera R."/>
            <person name="Culley D."/>
            <person name="Daum C."/>
            <person name="Ezra D."/>
            <person name="Gonzalez J."/>
            <person name="Henrissat B."/>
            <person name="Kuo A."/>
            <person name="Liang C."/>
            <person name="Lipzen A."/>
            <person name="Lutzoni F."/>
            <person name="Magnuson J."/>
            <person name="Mondo S."/>
            <person name="Nolan M."/>
            <person name="Ohm R."/>
            <person name="Pangilinan J."/>
            <person name="Park H.-J."/>
            <person name="Ramirez L."/>
            <person name="Alfaro M."/>
            <person name="Sun H."/>
            <person name="Tritt A."/>
            <person name="Yoshinaga Y."/>
            <person name="Zwiers L.-H."/>
            <person name="Turgeon B."/>
            <person name="Goodwin S."/>
            <person name="Spatafora J."/>
            <person name="Crous P."/>
            <person name="Grigoriev I."/>
        </authorList>
    </citation>
    <scope>NUCLEOTIDE SEQUENCE</scope>
    <source>
        <strain evidence="1">CBS 122367</strain>
    </source>
</reference>
<organism evidence="1 2">
    <name type="scientific">Lentithecium fluviatile CBS 122367</name>
    <dbReference type="NCBI Taxonomy" id="1168545"/>
    <lineage>
        <taxon>Eukaryota</taxon>
        <taxon>Fungi</taxon>
        <taxon>Dikarya</taxon>
        <taxon>Ascomycota</taxon>
        <taxon>Pezizomycotina</taxon>
        <taxon>Dothideomycetes</taxon>
        <taxon>Pleosporomycetidae</taxon>
        <taxon>Pleosporales</taxon>
        <taxon>Massarineae</taxon>
        <taxon>Lentitheciaceae</taxon>
        <taxon>Lentithecium</taxon>
    </lineage>
</organism>
<protein>
    <submittedName>
        <fullName evidence="1">Uncharacterized protein</fullName>
    </submittedName>
</protein>
<proteinExistence type="predicted"/>
<dbReference type="EMBL" id="MU005640">
    <property type="protein sequence ID" value="KAF2676078.1"/>
    <property type="molecule type" value="Genomic_DNA"/>
</dbReference>
<evidence type="ECO:0000313" key="1">
    <source>
        <dbReference type="EMBL" id="KAF2676078.1"/>
    </source>
</evidence>
<dbReference type="OrthoDB" id="3785918at2759"/>
<name>A0A6G1IDA1_9PLEO</name>